<dbReference type="PROSITE" id="PS51857">
    <property type="entry name" value="CSD_2"/>
    <property type="match status" value="1"/>
</dbReference>
<keyword evidence="3" id="KW-1185">Reference proteome</keyword>
<dbReference type="InterPro" id="IPR002059">
    <property type="entry name" value="CSP_DNA-bd"/>
</dbReference>
<dbReference type="InterPro" id="IPR012340">
    <property type="entry name" value="NA-bd_OB-fold"/>
</dbReference>
<dbReference type="PANTHER" id="PTHR11544">
    <property type="entry name" value="COLD SHOCK DOMAIN CONTAINING PROTEINS"/>
    <property type="match status" value="1"/>
</dbReference>
<dbReference type="PRINTS" id="PR00050">
    <property type="entry name" value="COLDSHOCK"/>
</dbReference>
<dbReference type="CDD" id="cd04458">
    <property type="entry name" value="CSP_CDS"/>
    <property type="match status" value="1"/>
</dbReference>
<evidence type="ECO:0000259" key="1">
    <source>
        <dbReference type="PROSITE" id="PS51857"/>
    </source>
</evidence>
<dbReference type="Gene3D" id="2.40.50.140">
    <property type="entry name" value="Nucleic acid-binding proteins"/>
    <property type="match status" value="1"/>
</dbReference>
<dbReference type="InterPro" id="IPR050181">
    <property type="entry name" value="Cold_shock_domain"/>
</dbReference>
<feature type="domain" description="CSD" evidence="1">
    <location>
        <begin position="13"/>
        <end position="77"/>
    </location>
</feature>
<reference evidence="2 3" key="1">
    <citation type="journal article" date="2019" name="Int. J. Syst. Evol. Microbiol.">
        <title>The Global Catalogue of Microorganisms (GCM) 10K type strain sequencing project: providing services to taxonomists for standard genome sequencing and annotation.</title>
        <authorList>
            <consortium name="The Broad Institute Genomics Platform"/>
            <consortium name="The Broad Institute Genome Sequencing Center for Infectious Disease"/>
            <person name="Wu L."/>
            <person name="Ma J."/>
        </authorList>
    </citation>
    <scope>NUCLEOTIDE SEQUENCE [LARGE SCALE GENOMIC DNA]</scope>
    <source>
        <strain evidence="2 3">JCM 14545</strain>
    </source>
</reference>
<proteinExistence type="predicted"/>
<accession>A0ABN2Q625</accession>
<dbReference type="Pfam" id="PF00313">
    <property type="entry name" value="CSD"/>
    <property type="match status" value="1"/>
</dbReference>
<comment type="caution">
    <text evidence="2">The sequence shown here is derived from an EMBL/GenBank/DDBJ whole genome shotgun (WGS) entry which is preliminary data.</text>
</comment>
<dbReference type="EMBL" id="BAAANN010000003">
    <property type="protein sequence ID" value="GAA1945375.1"/>
    <property type="molecule type" value="Genomic_DNA"/>
</dbReference>
<protein>
    <submittedName>
        <fullName evidence="2">Cold shock domain-containing protein</fullName>
    </submittedName>
</protein>
<dbReference type="SMART" id="SM00357">
    <property type="entry name" value="CSP"/>
    <property type="match status" value="1"/>
</dbReference>
<sequence>MGALLVSRTGRFVVTGKVVRFDEVRGYGFVAPEGGGEDVFMHVNDLEVDKRLIAPGAIVEFAVEDGDRGLKASGVTLVEGPPARPVGAAAPPRTEHRSEFDDGLCDVLSIPEFTAELTEALLTAAPTLTGAQIVQVRQRLVSFARGHGWIDSAN</sequence>
<organism evidence="2 3">
    <name type="scientific">Amycolatopsis minnesotensis</name>
    <dbReference type="NCBI Taxonomy" id="337894"/>
    <lineage>
        <taxon>Bacteria</taxon>
        <taxon>Bacillati</taxon>
        <taxon>Actinomycetota</taxon>
        <taxon>Actinomycetes</taxon>
        <taxon>Pseudonocardiales</taxon>
        <taxon>Pseudonocardiaceae</taxon>
        <taxon>Amycolatopsis</taxon>
    </lineage>
</organism>
<evidence type="ECO:0000313" key="2">
    <source>
        <dbReference type="EMBL" id="GAA1945375.1"/>
    </source>
</evidence>
<evidence type="ECO:0000313" key="3">
    <source>
        <dbReference type="Proteomes" id="UP001501116"/>
    </source>
</evidence>
<name>A0ABN2Q625_9PSEU</name>
<dbReference type="SUPFAM" id="SSF50249">
    <property type="entry name" value="Nucleic acid-binding proteins"/>
    <property type="match status" value="1"/>
</dbReference>
<dbReference type="Proteomes" id="UP001501116">
    <property type="component" value="Unassembled WGS sequence"/>
</dbReference>
<dbReference type="InterPro" id="IPR011129">
    <property type="entry name" value="CSD"/>
</dbReference>
<gene>
    <name evidence="2" type="ORF">GCM10009754_11540</name>
</gene>